<feature type="domain" description="SLH" evidence="3">
    <location>
        <begin position="79"/>
        <end position="142"/>
    </location>
</feature>
<comment type="caution">
    <text evidence="4">The sequence shown here is derived from an EMBL/GenBank/DDBJ whole genome shotgun (WGS) entry which is preliminary data.</text>
</comment>
<name>A0ABV5KWC1_9BACL</name>
<dbReference type="PROSITE" id="PS51272">
    <property type="entry name" value="SLH"/>
    <property type="match status" value="1"/>
</dbReference>
<keyword evidence="5" id="KW-1185">Reference proteome</keyword>
<organism evidence="4 5">
    <name type="scientific">Paenibacillus aurantiacus</name>
    <dbReference type="NCBI Taxonomy" id="1936118"/>
    <lineage>
        <taxon>Bacteria</taxon>
        <taxon>Bacillati</taxon>
        <taxon>Bacillota</taxon>
        <taxon>Bacilli</taxon>
        <taxon>Bacillales</taxon>
        <taxon>Paenibacillaceae</taxon>
        <taxon>Paenibacillus</taxon>
    </lineage>
</organism>
<feature type="signal peptide" evidence="2">
    <location>
        <begin position="1"/>
        <end position="24"/>
    </location>
</feature>
<accession>A0ABV5KWC1</accession>
<evidence type="ECO:0000313" key="5">
    <source>
        <dbReference type="Proteomes" id="UP001589747"/>
    </source>
</evidence>
<evidence type="ECO:0000256" key="1">
    <source>
        <dbReference type="SAM" id="MobiDB-lite"/>
    </source>
</evidence>
<proteinExistence type="predicted"/>
<evidence type="ECO:0000313" key="4">
    <source>
        <dbReference type="EMBL" id="MFB9328901.1"/>
    </source>
</evidence>
<feature type="chain" id="PRO_5045690542" evidence="2">
    <location>
        <begin position="25"/>
        <end position="249"/>
    </location>
</feature>
<sequence length="249" mass="26045">MKKQATTLSVIVALLLLLATSAFGDSASQQKQADTLKALGLFTGTAQGYELDKVFTRAQGTAMLLRLAGEEDDAKKANLKPVFADVKSTHWAAASIAYAYKQGYVRGVNDQSFAPERLMTGKEFLTLMLRLLGYPDAAPQVTTELAQTSGLLQADAAARLSAASPFLRGHMVEIAHAALLAKPSGSSLTLLQTLVEQEGAIDAGTAAASGLYVKSSAPSTSKGSEGPYVPAPGTDPMDAIEEAIKQKLG</sequence>
<gene>
    <name evidence="4" type="ORF">ACFFSY_23445</name>
</gene>
<dbReference type="Pfam" id="PF00395">
    <property type="entry name" value="SLH"/>
    <property type="match status" value="1"/>
</dbReference>
<dbReference type="InterPro" id="IPR001119">
    <property type="entry name" value="SLH_dom"/>
</dbReference>
<dbReference type="EMBL" id="JBHMDO010000038">
    <property type="protein sequence ID" value="MFB9328901.1"/>
    <property type="molecule type" value="Genomic_DNA"/>
</dbReference>
<protein>
    <submittedName>
        <fullName evidence="4">S-layer homology domain-containing protein</fullName>
    </submittedName>
</protein>
<dbReference type="RefSeq" id="WP_377498656.1">
    <property type="nucleotide sequence ID" value="NZ_JBHMDO010000038.1"/>
</dbReference>
<reference evidence="4 5" key="1">
    <citation type="submission" date="2024-09" db="EMBL/GenBank/DDBJ databases">
        <authorList>
            <person name="Sun Q."/>
            <person name="Mori K."/>
        </authorList>
    </citation>
    <scope>NUCLEOTIDE SEQUENCE [LARGE SCALE GENOMIC DNA]</scope>
    <source>
        <strain evidence="4 5">TISTR 2452</strain>
    </source>
</reference>
<evidence type="ECO:0000259" key="3">
    <source>
        <dbReference type="PROSITE" id="PS51272"/>
    </source>
</evidence>
<feature type="region of interest" description="Disordered" evidence="1">
    <location>
        <begin position="215"/>
        <end position="236"/>
    </location>
</feature>
<evidence type="ECO:0000256" key="2">
    <source>
        <dbReference type="SAM" id="SignalP"/>
    </source>
</evidence>
<keyword evidence="2" id="KW-0732">Signal</keyword>
<dbReference type="Proteomes" id="UP001589747">
    <property type="component" value="Unassembled WGS sequence"/>
</dbReference>